<name>A0ABQ9GDG6_9NEOP</name>
<evidence type="ECO:0000256" key="1">
    <source>
        <dbReference type="SAM" id="MobiDB-lite"/>
    </source>
</evidence>
<feature type="region of interest" description="Disordered" evidence="1">
    <location>
        <begin position="678"/>
        <end position="697"/>
    </location>
</feature>
<comment type="caution">
    <text evidence="2">The sequence shown here is derived from an EMBL/GenBank/DDBJ whole genome shotgun (WGS) entry which is preliminary data.</text>
</comment>
<dbReference type="EMBL" id="JARBHB010000013">
    <property type="protein sequence ID" value="KAJ8870440.1"/>
    <property type="molecule type" value="Genomic_DNA"/>
</dbReference>
<feature type="region of interest" description="Disordered" evidence="1">
    <location>
        <begin position="1"/>
        <end position="39"/>
    </location>
</feature>
<reference evidence="2 3" key="1">
    <citation type="submission" date="2023-02" db="EMBL/GenBank/DDBJ databases">
        <title>LHISI_Scaffold_Assembly.</title>
        <authorList>
            <person name="Stuart O.P."/>
            <person name="Cleave R."/>
            <person name="Magrath M.J.L."/>
            <person name="Mikheyev A.S."/>
        </authorList>
    </citation>
    <scope>NUCLEOTIDE SEQUENCE [LARGE SCALE GENOMIC DNA]</scope>
    <source>
        <strain evidence="2">Daus_M_001</strain>
        <tissue evidence="2">Leg muscle</tissue>
    </source>
</reference>
<evidence type="ECO:0000313" key="2">
    <source>
        <dbReference type="EMBL" id="KAJ8870440.1"/>
    </source>
</evidence>
<feature type="compositionally biased region" description="Basic and acidic residues" evidence="1">
    <location>
        <begin position="1"/>
        <end position="14"/>
    </location>
</feature>
<accession>A0ABQ9GDG6</accession>
<feature type="region of interest" description="Disordered" evidence="1">
    <location>
        <begin position="347"/>
        <end position="368"/>
    </location>
</feature>
<evidence type="ECO:0000313" key="3">
    <source>
        <dbReference type="Proteomes" id="UP001159363"/>
    </source>
</evidence>
<keyword evidence="3" id="KW-1185">Reference proteome</keyword>
<feature type="compositionally biased region" description="Basic and acidic residues" evidence="1">
    <location>
        <begin position="686"/>
        <end position="697"/>
    </location>
</feature>
<proteinExistence type="predicted"/>
<protein>
    <submittedName>
        <fullName evidence="2">Uncharacterized protein</fullName>
    </submittedName>
</protein>
<organism evidence="2 3">
    <name type="scientific">Dryococelus australis</name>
    <dbReference type="NCBI Taxonomy" id="614101"/>
    <lineage>
        <taxon>Eukaryota</taxon>
        <taxon>Metazoa</taxon>
        <taxon>Ecdysozoa</taxon>
        <taxon>Arthropoda</taxon>
        <taxon>Hexapoda</taxon>
        <taxon>Insecta</taxon>
        <taxon>Pterygota</taxon>
        <taxon>Neoptera</taxon>
        <taxon>Polyneoptera</taxon>
        <taxon>Phasmatodea</taxon>
        <taxon>Verophasmatodea</taxon>
        <taxon>Anareolatae</taxon>
        <taxon>Phasmatidae</taxon>
        <taxon>Eurycanthinae</taxon>
        <taxon>Dryococelus</taxon>
    </lineage>
</organism>
<feature type="compositionally biased region" description="Basic and acidic residues" evidence="1">
    <location>
        <begin position="23"/>
        <end position="34"/>
    </location>
</feature>
<dbReference type="Proteomes" id="UP001159363">
    <property type="component" value="Chromosome 12"/>
</dbReference>
<sequence>MKEGSKREIPEKTRGPAASSGTKIRERPCREQNQESHVTAKLKIRSRRETGRHDGLVRFVNIAATHGQSGVFINMGVAALVVGYTRLETWESSSTMQIRDTPTARCLPQSSSVALLCTTVGETKYFASQNRKDTLNPRHVHDKVSTFEINLRKKSQHLPAYFLTGALSDMRPVNMTLATIMHSTRIENKQHRRSAQKVELYLIIPVRVRRAWPTRTSRHRVHVTMKMATKVANLTNMELLSIHRYQLYWASVTQFKLSEHKYVGCIFGAILWTLLRAVCTRRKNGQEIEIQQGFRKVGETINGLHQLILLMDQAIMYLCHVTRKSCEVNASENSCKTLSRRMGAAEAERIARSPPTKANRVQSPTGSPHFRKWKSCLTMPLVGGSSWGSPLPPTQPILVPLHIHFNHPHRLSRPRSLRTISPPLPYPYKVSQQTAFRALYYGPFIVPDTTIQDQTYSSPFSRLEYTYCTPEMIHTHAVPHHVMPLSMASPIPRRVHLWVKIPIRSHIEFRTMMVQPGICPHALPRRFVCLFRASATSATFPASRSPILIRRLSIPGLHDGNWSTISTANKTAFNSPIQLSLLAQHSITALLPTFNFRVIAQSTCLLRSDYQPARDVCRSVTQPHAEDASPHLLTHWYTLSTVNRVRCPATSQHFSLVDTKWALRCSSICNKARGNGKPPLVSPRQVGDERACGPEDRTNYEVDRLSSSAHAPTKHRLDHRQCKLPKVTWSTVINEYKEPHWHPPTLLIEREKKGGRLPPGLINTSECGQVWKQEVEEHLTASTLKKLRYESDLRSQSTNAPFLFCFAVCVCLCRQLGSDSGRESNDSSRLSYEKLRGKKEREAIIASFILVKLSNRFAAGERLGKSNFDVEDEERDLMYKGRSREGGGSCFALLTLQPRGSHLFPKRSLEPAVVYGSVSGNKTTRRYKCLHVPSGRVRYGGHPKRRDPLNLRNTRTHDGSRCWSVRVPSFTSTDGVTVKRVKRFGRLLTAGS</sequence>
<gene>
    <name evidence="2" type="ORF">PR048_029462</name>
</gene>